<evidence type="ECO:0000313" key="2">
    <source>
        <dbReference type="Proteomes" id="UP000277570"/>
    </source>
</evidence>
<protein>
    <submittedName>
        <fullName evidence="1">Uncharacterized protein</fullName>
    </submittedName>
</protein>
<organism evidence="1 2">
    <name type="scientific">Clostridium carnis</name>
    <dbReference type="NCBI Taxonomy" id="1530"/>
    <lineage>
        <taxon>Bacteria</taxon>
        <taxon>Bacillati</taxon>
        <taxon>Bacillota</taxon>
        <taxon>Clostridia</taxon>
        <taxon>Eubacteriales</taxon>
        <taxon>Clostridiaceae</taxon>
        <taxon>Clostridium</taxon>
    </lineage>
</organism>
<dbReference type="RefSeq" id="WP_125147707.1">
    <property type="nucleotide sequence ID" value="NZ_UYIN01000001.1"/>
</dbReference>
<proteinExistence type="predicted"/>
<evidence type="ECO:0000313" key="1">
    <source>
        <dbReference type="EMBL" id="VDG69817.1"/>
    </source>
</evidence>
<comment type="caution">
    <text evidence="1">The sequence shown here is derived from an EMBL/GenBank/DDBJ whole genome shotgun (WGS) entry which is preliminary data.</text>
</comment>
<reference evidence="1 2" key="1">
    <citation type="submission" date="2018-11" db="EMBL/GenBank/DDBJ databases">
        <authorList>
            <consortium name="Pathogen Informatics"/>
        </authorList>
    </citation>
    <scope>NUCLEOTIDE SEQUENCE [LARGE SCALE GENOMIC DNA]</scope>
    <source>
        <strain evidence="1 2">NCTC10913</strain>
    </source>
</reference>
<dbReference type="EMBL" id="UYIN01000001">
    <property type="protein sequence ID" value="VDG69817.1"/>
    <property type="molecule type" value="Genomic_DNA"/>
</dbReference>
<sequence length="113" mass="13375">MIKWRKVIVLKENVKPGIVHFDLFKNGSNMASGEQFINWLEGRIFQEDRTDKEELLKLLDLKEYTILGIAKKTTACLMTDPYWVKFDEKDVFRQSTIRGRLGFEDLEEKDVFK</sequence>
<keyword evidence="2" id="KW-1185">Reference proteome</keyword>
<dbReference type="Proteomes" id="UP000277570">
    <property type="component" value="Unassembled WGS sequence"/>
</dbReference>
<gene>
    <name evidence="1" type="ORF">NCTC10913_00456</name>
</gene>
<name>A0ABY6SNV3_9CLOT</name>
<accession>A0ABY6SNV3</accession>